<dbReference type="AlphaFoldDB" id="A0A2J6TNZ4"/>
<evidence type="ECO:0000313" key="3">
    <source>
        <dbReference type="Proteomes" id="UP000235371"/>
    </source>
</evidence>
<organism evidence="2 3">
    <name type="scientific">Hyaloscypha bicolor E</name>
    <dbReference type="NCBI Taxonomy" id="1095630"/>
    <lineage>
        <taxon>Eukaryota</taxon>
        <taxon>Fungi</taxon>
        <taxon>Dikarya</taxon>
        <taxon>Ascomycota</taxon>
        <taxon>Pezizomycotina</taxon>
        <taxon>Leotiomycetes</taxon>
        <taxon>Helotiales</taxon>
        <taxon>Hyaloscyphaceae</taxon>
        <taxon>Hyaloscypha</taxon>
        <taxon>Hyaloscypha bicolor</taxon>
    </lineage>
</organism>
<keyword evidence="3" id="KW-1185">Reference proteome</keyword>
<feature type="region of interest" description="Disordered" evidence="1">
    <location>
        <begin position="1"/>
        <end position="29"/>
    </location>
</feature>
<gene>
    <name evidence="2" type="ORF">K444DRAFT_625384</name>
</gene>
<accession>A0A2J6TNZ4</accession>
<feature type="compositionally biased region" description="Pro residues" evidence="1">
    <location>
        <begin position="110"/>
        <end position="122"/>
    </location>
</feature>
<feature type="region of interest" description="Disordered" evidence="1">
    <location>
        <begin position="75"/>
        <end position="129"/>
    </location>
</feature>
<name>A0A2J6TNZ4_9HELO</name>
<protein>
    <submittedName>
        <fullName evidence="2">Uncharacterized protein</fullName>
    </submittedName>
</protein>
<dbReference type="EMBL" id="KZ613747">
    <property type="protein sequence ID" value="PMD64734.1"/>
    <property type="molecule type" value="Genomic_DNA"/>
</dbReference>
<proteinExistence type="predicted"/>
<dbReference type="Proteomes" id="UP000235371">
    <property type="component" value="Unassembled WGS sequence"/>
</dbReference>
<feature type="compositionally biased region" description="Low complexity" evidence="1">
    <location>
        <begin position="8"/>
        <end position="23"/>
    </location>
</feature>
<dbReference type="GeneID" id="36590597"/>
<evidence type="ECO:0000313" key="2">
    <source>
        <dbReference type="EMBL" id="PMD64734.1"/>
    </source>
</evidence>
<evidence type="ECO:0000256" key="1">
    <source>
        <dbReference type="SAM" id="MobiDB-lite"/>
    </source>
</evidence>
<dbReference type="InParanoid" id="A0A2J6TNZ4"/>
<reference evidence="2 3" key="1">
    <citation type="submission" date="2016-04" db="EMBL/GenBank/DDBJ databases">
        <title>A degradative enzymes factory behind the ericoid mycorrhizal symbiosis.</title>
        <authorList>
            <consortium name="DOE Joint Genome Institute"/>
            <person name="Martino E."/>
            <person name="Morin E."/>
            <person name="Grelet G."/>
            <person name="Kuo A."/>
            <person name="Kohler A."/>
            <person name="Daghino S."/>
            <person name="Barry K."/>
            <person name="Choi C."/>
            <person name="Cichocki N."/>
            <person name="Clum A."/>
            <person name="Copeland A."/>
            <person name="Hainaut M."/>
            <person name="Haridas S."/>
            <person name="Labutti K."/>
            <person name="Lindquist E."/>
            <person name="Lipzen A."/>
            <person name="Khouja H.-R."/>
            <person name="Murat C."/>
            <person name="Ohm R."/>
            <person name="Olson A."/>
            <person name="Spatafora J."/>
            <person name="Veneault-Fourrey C."/>
            <person name="Henrissat B."/>
            <person name="Grigoriev I."/>
            <person name="Martin F."/>
            <person name="Perotto S."/>
        </authorList>
    </citation>
    <scope>NUCLEOTIDE SEQUENCE [LARGE SCALE GENOMIC DNA]</scope>
    <source>
        <strain evidence="2 3">E</strain>
    </source>
</reference>
<sequence length="129" mass="13850">MPARSNTSSFEGSMTSGSGSSIGPQTQVSDTLGRYLNAATNISGRIARGEFQSKKEHEERARRAIAEFNRVVKRDSYSKSTLMGEARPSGTAHGAKRSEIRSSENTFIPSLPPPPPPPPPPELVSTRPA</sequence>
<dbReference type="RefSeq" id="XP_024741638.1">
    <property type="nucleotide sequence ID" value="XM_024882520.1"/>
</dbReference>